<gene>
    <name evidence="1" type="ORF">NTGZN8_100045</name>
</gene>
<evidence type="ECO:0000313" key="1">
    <source>
        <dbReference type="EMBL" id="CAE6687943.1"/>
    </source>
</evidence>
<evidence type="ECO:0000313" key="2">
    <source>
        <dbReference type="Proteomes" id="UP000675882"/>
    </source>
</evidence>
<accession>A0A916BAE1</accession>
<organism evidence="1 2">
    <name type="scientific">Candidatus Nitrotoga fabula</name>
    <dbReference type="NCBI Taxonomy" id="2182327"/>
    <lineage>
        <taxon>Bacteria</taxon>
        <taxon>Pseudomonadati</taxon>
        <taxon>Pseudomonadota</taxon>
        <taxon>Betaproteobacteria</taxon>
        <taxon>Nitrosomonadales</taxon>
        <taxon>Gallionellaceae</taxon>
        <taxon>Candidatus Nitrotoga</taxon>
    </lineage>
</organism>
<keyword evidence="2" id="KW-1185">Reference proteome</keyword>
<dbReference type="EMBL" id="CAJNBL010000002">
    <property type="protein sequence ID" value="CAE6687943.1"/>
    <property type="molecule type" value="Genomic_DNA"/>
</dbReference>
<dbReference type="Proteomes" id="UP000675882">
    <property type="component" value="Unassembled WGS sequence"/>
</dbReference>
<comment type="caution">
    <text evidence="1">The sequence shown here is derived from an EMBL/GenBank/DDBJ whole genome shotgun (WGS) entry which is preliminary data.</text>
</comment>
<dbReference type="AlphaFoldDB" id="A0A916BAE1"/>
<reference evidence="1" key="1">
    <citation type="submission" date="2021-02" db="EMBL/GenBank/DDBJ databases">
        <authorList>
            <person name="Han P."/>
        </authorList>
    </citation>
    <scope>NUCLEOTIDE SEQUENCE</scope>
    <source>
        <strain evidence="1">Candidatus Nitrotoga sp. ZN8</strain>
    </source>
</reference>
<name>A0A916BAE1_9PROT</name>
<protein>
    <submittedName>
        <fullName evidence="1">Uncharacterized protein</fullName>
    </submittedName>
</protein>
<proteinExistence type="predicted"/>
<sequence length="43" mass="5078">MTFPVEVTCQTEFLPLFCLINTKQNRMSMLSNMQQFIQEGYSK</sequence>